<feature type="coiled-coil region" evidence="1">
    <location>
        <begin position="2"/>
        <end position="61"/>
    </location>
</feature>
<dbReference type="eggNOG" id="ENOG502SERJ">
    <property type="taxonomic scope" value="Eukaryota"/>
</dbReference>
<dbReference type="AlphaFoldDB" id="K0SK12"/>
<dbReference type="SUPFAM" id="SSF52047">
    <property type="entry name" value="RNI-like"/>
    <property type="match status" value="1"/>
</dbReference>
<evidence type="ECO:0000256" key="1">
    <source>
        <dbReference type="SAM" id="Coils"/>
    </source>
</evidence>
<sequence length="297" mass="33839">MKMSMERETRALRDDIVSLKEANKAVKMSMERDTRSLQDDMEALKSENDALKWSLDRLASKARGGWEYPVAIQPDEYWHNKGYDNRGIRMLKNEFLEKLMKAVFQLDYGVCNSIRVGCEYVGRVNHDEDLMPHWDVLFQSFEHINPWGEGVGLHLHSIELNEESMRIICHVLRHKNFCQVSFDTVGFANLRGAISELGNALKSLGLKYLKWSGIPIESLEDMTLFARVLSQSNAVDQLEFAENGNENTQALLTGVDFSTYKVLDFSDNNLQTNGRTDIPDLIAANPPLKSCIFAKQS</sequence>
<organism evidence="2 3">
    <name type="scientific">Thalassiosira oceanica</name>
    <name type="common">Marine diatom</name>
    <dbReference type="NCBI Taxonomy" id="159749"/>
    <lineage>
        <taxon>Eukaryota</taxon>
        <taxon>Sar</taxon>
        <taxon>Stramenopiles</taxon>
        <taxon>Ochrophyta</taxon>
        <taxon>Bacillariophyta</taxon>
        <taxon>Coscinodiscophyceae</taxon>
        <taxon>Thalassiosirophycidae</taxon>
        <taxon>Thalassiosirales</taxon>
        <taxon>Thalassiosiraceae</taxon>
        <taxon>Thalassiosira</taxon>
    </lineage>
</organism>
<dbReference type="Gene3D" id="3.80.10.10">
    <property type="entry name" value="Ribonuclease Inhibitor"/>
    <property type="match status" value="1"/>
</dbReference>
<dbReference type="InterPro" id="IPR032675">
    <property type="entry name" value="LRR_dom_sf"/>
</dbReference>
<evidence type="ECO:0000313" key="2">
    <source>
        <dbReference type="EMBL" id="EJK61341.1"/>
    </source>
</evidence>
<gene>
    <name evidence="2" type="ORF">THAOC_18198</name>
</gene>
<dbReference type="Proteomes" id="UP000266841">
    <property type="component" value="Unassembled WGS sequence"/>
</dbReference>
<protein>
    <submittedName>
        <fullName evidence="2">Uncharacterized protein</fullName>
    </submittedName>
</protein>
<comment type="caution">
    <text evidence="2">The sequence shown here is derived from an EMBL/GenBank/DDBJ whole genome shotgun (WGS) entry which is preliminary data.</text>
</comment>
<accession>K0SK12</accession>
<dbReference type="EMBL" id="AGNL01020126">
    <property type="protein sequence ID" value="EJK61341.1"/>
    <property type="molecule type" value="Genomic_DNA"/>
</dbReference>
<keyword evidence="1" id="KW-0175">Coiled coil</keyword>
<keyword evidence="3" id="KW-1185">Reference proteome</keyword>
<proteinExistence type="predicted"/>
<reference evidence="2 3" key="1">
    <citation type="journal article" date="2012" name="Genome Biol.">
        <title>Genome and low-iron response of an oceanic diatom adapted to chronic iron limitation.</title>
        <authorList>
            <person name="Lommer M."/>
            <person name="Specht M."/>
            <person name="Roy A.S."/>
            <person name="Kraemer L."/>
            <person name="Andreson R."/>
            <person name="Gutowska M.A."/>
            <person name="Wolf J."/>
            <person name="Bergner S.V."/>
            <person name="Schilhabel M.B."/>
            <person name="Klostermeier U.C."/>
            <person name="Beiko R.G."/>
            <person name="Rosenstiel P."/>
            <person name="Hippler M."/>
            <person name="Laroche J."/>
        </authorList>
    </citation>
    <scope>NUCLEOTIDE SEQUENCE [LARGE SCALE GENOMIC DNA]</scope>
    <source>
        <strain evidence="2 3">CCMP1005</strain>
    </source>
</reference>
<evidence type="ECO:0000313" key="3">
    <source>
        <dbReference type="Proteomes" id="UP000266841"/>
    </source>
</evidence>
<name>K0SK12_THAOC</name>